<name>A0ABS6VCQ2_9GAMM</name>
<comment type="caution">
    <text evidence="1">The sequence shown here is derived from an EMBL/GenBank/DDBJ whole genome shotgun (WGS) entry which is preliminary data.</text>
</comment>
<organism evidence="1 2">
    <name type="scientific">Pantoea allii</name>
    <dbReference type="NCBI Taxonomy" id="574096"/>
    <lineage>
        <taxon>Bacteria</taxon>
        <taxon>Pseudomonadati</taxon>
        <taxon>Pseudomonadota</taxon>
        <taxon>Gammaproteobacteria</taxon>
        <taxon>Enterobacterales</taxon>
        <taxon>Erwiniaceae</taxon>
        <taxon>Pantoea</taxon>
    </lineage>
</organism>
<protein>
    <submittedName>
        <fullName evidence="1">Uncharacterized protein</fullName>
    </submittedName>
</protein>
<gene>
    <name evidence="1" type="ORF">KYI95_07710</name>
</gene>
<accession>A0ABS6VCQ2</accession>
<sequence length="103" mass="11139">MANWGFGTWDAQGRDTNTGIVRILVAGTLEVANGQQSGSFSFQVPAGYYLDYTFQANMGTSPRGRRRVSISGNNFSISSAGDSDYSTGTLQAYAGTFLFFVRK</sequence>
<dbReference type="Proteomes" id="UP001197236">
    <property type="component" value="Unassembled WGS sequence"/>
</dbReference>
<evidence type="ECO:0000313" key="2">
    <source>
        <dbReference type="Proteomes" id="UP001197236"/>
    </source>
</evidence>
<evidence type="ECO:0000313" key="1">
    <source>
        <dbReference type="EMBL" id="MBW1257093.1"/>
    </source>
</evidence>
<dbReference type="RefSeq" id="WP_029568625.1">
    <property type="nucleotide sequence ID" value="NZ_JAHVXU010000003.1"/>
</dbReference>
<dbReference type="EMBL" id="JAHVXZ010000003">
    <property type="protein sequence ID" value="MBW1257093.1"/>
    <property type="molecule type" value="Genomic_DNA"/>
</dbReference>
<keyword evidence="2" id="KW-1185">Reference proteome</keyword>
<proteinExistence type="predicted"/>
<reference evidence="1 2" key="1">
    <citation type="submission" date="2021-07" db="EMBL/GenBank/DDBJ databases">
        <title>A novel phosphonate cluster across the Pantoea species complex is important for pathogenicity in onion.</title>
        <authorList>
            <person name="Zhao M."/>
            <person name="Stice S."/>
            <person name="Shin G.Y."/>
            <person name="Coutinho T."/>
            <person name="Gitaitis R."/>
            <person name="Kvitko B."/>
            <person name="Dutta B."/>
        </authorList>
    </citation>
    <scope>NUCLEOTIDE SEQUENCE [LARGE SCALE GENOMIC DNA]</scope>
    <source>
        <strain evidence="1 2">BD 382</strain>
    </source>
</reference>